<feature type="domain" description="DHHA1" evidence="2">
    <location>
        <begin position="238"/>
        <end position="322"/>
    </location>
</feature>
<dbReference type="InterPro" id="IPR038763">
    <property type="entry name" value="DHH_sf"/>
</dbReference>
<reference evidence="3" key="2">
    <citation type="journal article" date="2021" name="PeerJ">
        <title>Extensive microbial diversity within the chicken gut microbiome revealed by metagenomics and culture.</title>
        <authorList>
            <person name="Gilroy R."/>
            <person name="Ravi A."/>
            <person name="Getino M."/>
            <person name="Pursley I."/>
            <person name="Horton D.L."/>
            <person name="Alikhan N.F."/>
            <person name="Baker D."/>
            <person name="Gharbi K."/>
            <person name="Hall N."/>
            <person name="Watson M."/>
            <person name="Adriaenssens E.M."/>
            <person name="Foster-Nyarko E."/>
            <person name="Jarju S."/>
            <person name="Secka A."/>
            <person name="Antonio M."/>
            <person name="Oren A."/>
            <person name="Chaudhuri R.R."/>
            <person name="La Ragione R."/>
            <person name="Hildebrand F."/>
            <person name="Pallen M.J."/>
        </authorList>
    </citation>
    <scope>NUCLEOTIDE SEQUENCE</scope>
    <source>
        <strain evidence="3">ChiHile30-977</strain>
    </source>
</reference>
<dbReference type="Pfam" id="PF01368">
    <property type="entry name" value="DHH"/>
    <property type="match status" value="1"/>
</dbReference>
<dbReference type="InterPro" id="IPR003156">
    <property type="entry name" value="DHHA1_dom"/>
</dbReference>
<evidence type="ECO:0000259" key="1">
    <source>
        <dbReference type="Pfam" id="PF01368"/>
    </source>
</evidence>
<protein>
    <submittedName>
        <fullName evidence="3">Bifunctional oligoribonuclease/PAP phosphatase NrnA</fullName>
    </submittedName>
</protein>
<dbReference type="InterPro" id="IPR001667">
    <property type="entry name" value="DDH_dom"/>
</dbReference>
<sequence length="333" mass="37625">MGAQTDNRAVMETILQKIREAPRIMLFRHYRPDGDCVGATKGLQEILRCTYPDKEVLLIDGERSDYLAFLGPDDAPVPDEVYADALGIVLDTGNAARISNPKYALCREIIKIDHHINVEPYGDYNWVEEERSAACEMVAAFYAMFREELKLNRRAATCLYAGMVTDSGRFRYEGVSGDTLRLAALLLDAGVDRERLYAHLYLREFETLKFQAYLYEHMGRTPHGVAHLYVGCDMQAAFGLTFEAASACVSYMDSIRGCLCWMAFIETGEADGAIRVRLRSRFLPVNRLAERYRGGGHAFASGATVYGEDEVRALLAEADEMVRMYKETHEDWM</sequence>
<evidence type="ECO:0000313" key="3">
    <source>
        <dbReference type="EMBL" id="HIQ62479.1"/>
    </source>
</evidence>
<evidence type="ECO:0000313" key="4">
    <source>
        <dbReference type="Proteomes" id="UP000886819"/>
    </source>
</evidence>
<dbReference type="SUPFAM" id="SSF64182">
    <property type="entry name" value="DHH phosphoesterases"/>
    <property type="match status" value="1"/>
</dbReference>
<dbReference type="InterPro" id="IPR051319">
    <property type="entry name" value="Oligoribo/pAp-PDE_c-di-AMP_PDE"/>
</dbReference>
<dbReference type="Gene3D" id="3.10.310.30">
    <property type="match status" value="1"/>
</dbReference>
<dbReference type="Pfam" id="PF02272">
    <property type="entry name" value="DHHA1"/>
    <property type="match status" value="1"/>
</dbReference>
<reference evidence="3" key="1">
    <citation type="submission" date="2020-10" db="EMBL/GenBank/DDBJ databases">
        <authorList>
            <person name="Gilroy R."/>
        </authorList>
    </citation>
    <scope>NUCLEOTIDE SEQUENCE</scope>
    <source>
        <strain evidence="3">ChiHile30-977</strain>
    </source>
</reference>
<dbReference type="PANTHER" id="PTHR47618">
    <property type="entry name" value="BIFUNCTIONAL OLIGORIBONUCLEASE AND PAP PHOSPHATASE NRNA"/>
    <property type="match status" value="1"/>
</dbReference>
<gene>
    <name evidence="3" type="ORF">IAA66_02690</name>
</gene>
<evidence type="ECO:0000259" key="2">
    <source>
        <dbReference type="Pfam" id="PF02272"/>
    </source>
</evidence>
<dbReference type="AlphaFoldDB" id="A0A9D1CJB0"/>
<dbReference type="PANTHER" id="PTHR47618:SF1">
    <property type="entry name" value="BIFUNCTIONAL OLIGORIBONUCLEASE AND PAP PHOSPHATASE NRNA"/>
    <property type="match status" value="1"/>
</dbReference>
<comment type="caution">
    <text evidence="3">The sequence shown here is derived from an EMBL/GenBank/DDBJ whole genome shotgun (WGS) entry which is preliminary data.</text>
</comment>
<dbReference type="Gene3D" id="3.90.1640.10">
    <property type="entry name" value="inorganic pyrophosphatase (n-terminal core)"/>
    <property type="match status" value="1"/>
</dbReference>
<feature type="domain" description="DDH" evidence="1">
    <location>
        <begin position="23"/>
        <end position="163"/>
    </location>
</feature>
<accession>A0A9D1CJB0</accession>
<dbReference type="Proteomes" id="UP000886819">
    <property type="component" value="Unassembled WGS sequence"/>
</dbReference>
<proteinExistence type="predicted"/>
<organism evidence="3 4">
    <name type="scientific">Candidatus Avichristensenella intestinipullorum</name>
    <dbReference type="NCBI Taxonomy" id="2840693"/>
    <lineage>
        <taxon>Bacteria</taxon>
        <taxon>Bacillati</taxon>
        <taxon>Bacillota</taxon>
        <taxon>Clostridia</taxon>
        <taxon>Candidatus Avichristensenella</taxon>
    </lineage>
</organism>
<name>A0A9D1CJB0_9FIRM</name>
<dbReference type="EMBL" id="DVFI01000035">
    <property type="protein sequence ID" value="HIQ62479.1"/>
    <property type="molecule type" value="Genomic_DNA"/>
</dbReference>
<dbReference type="GO" id="GO:0003676">
    <property type="term" value="F:nucleic acid binding"/>
    <property type="evidence" value="ECO:0007669"/>
    <property type="project" value="InterPro"/>
</dbReference>